<dbReference type="Gene3D" id="3.40.50.300">
    <property type="entry name" value="P-loop containing nucleotide triphosphate hydrolases"/>
    <property type="match status" value="2"/>
</dbReference>
<protein>
    <recommendedName>
        <fullName evidence="10">ABC transporter domain-containing protein</fullName>
    </recommendedName>
</protein>
<dbReference type="InterPro" id="IPR050095">
    <property type="entry name" value="ECF_ABC_transporter_ATP-bd"/>
</dbReference>
<keyword evidence="3" id="KW-0813">Transport</keyword>
<dbReference type="AlphaFoldDB" id="A0A2H3KUI2"/>
<keyword evidence="5" id="KW-0547">Nucleotide-binding</keyword>
<dbReference type="PROSITE" id="PS00211">
    <property type="entry name" value="ABC_TRANSPORTER_1"/>
    <property type="match status" value="2"/>
</dbReference>
<comment type="subcellular location">
    <subcellularLocation>
        <location evidence="1">Cell membrane</location>
    </subcellularLocation>
</comment>
<evidence type="ECO:0000256" key="8">
    <source>
        <dbReference type="ARBA" id="ARBA00023136"/>
    </source>
</evidence>
<dbReference type="InterPro" id="IPR015856">
    <property type="entry name" value="ABC_transpr_CbiO/EcfA_su"/>
</dbReference>
<dbReference type="RefSeq" id="WP_172450858.1">
    <property type="nucleotide sequence ID" value="NZ_LYXE01000086.1"/>
</dbReference>
<organism evidence="11 12">
    <name type="scientific">Candidatus Chloroploca asiatica</name>
    <dbReference type="NCBI Taxonomy" id="1506545"/>
    <lineage>
        <taxon>Bacteria</taxon>
        <taxon>Bacillati</taxon>
        <taxon>Chloroflexota</taxon>
        <taxon>Chloroflexia</taxon>
        <taxon>Chloroflexales</taxon>
        <taxon>Chloroflexineae</taxon>
        <taxon>Oscillochloridaceae</taxon>
        <taxon>Candidatus Chloroploca</taxon>
    </lineage>
</organism>
<dbReference type="FunFam" id="3.40.50.300:FF:000224">
    <property type="entry name" value="Energy-coupling factor transporter ATP-binding protein EcfA"/>
    <property type="match status" value="2"/>
</dbReference>
<dbReference type="EMBL" id="LYXE01000086">
    <property type="protein sequence ID" value="PDV98984.1"/>
    <property type="molecule type" value="Genomic_DNA"/>
</dbReference>
<dbReference type="GO" id="GO:0005524">
    <property type="term" value="F:ATP binding"/>
    <property type="evidence" value="ECO:0007669"/>
    <property type="project" value="UniProtKB-KW"/>
</dbReference>
<evidence type="ECO:0000256" key="7">
    <source>
        <dbReference type="ARBA" id="ARBA00022967"/>
    </source>
</evidence>
<reference evidence="11 12" key="1">
    <citation type="submission" date="2016-05" db="EMBL/GenBank/DDBJ databases">
        <authorList>
            <person name="Lavstsen T."/>
            <person name="Jespersen J.S."/>
        </authorList>
    </citation>
    <scope>NUCLEOTIDE SEQUENCE [LARGE SCALE GENOMIC DNA]</scope>
    <source>
        <strain evidence="11 12">B7-9</strain>
    </source>
</reference>
<gene>
    <name evidence="11" type="ORF">A9Q02_14130</name>
</gene>
<evidence type="ECO:0000313" key="12">
    <source>
        <dbReference type="Proteomes" id="UP000220922"/>
    </source>
</evidence>
<evidence type="ECO:0000313" key="11">
    <source>
        <dbReference type="EMBL" id="PDV98984.1"/>
    </source>
</evidence>
<dbReference type="NCBIfam" id="NF010167">
    <property type="entry name" value="PRK13648.1"/>
    <property type="match status" value="2"/>
</dbReference>
<evidence type="ECO:0000256" key="3">
    <source>
        <dbReference type="ARBA" id="ARBA00022448"/>
    </source>
</evidence>
<evidence type="ECO:0000256" key="5">
    <source>
        <dbReference type="ARBA" id="ARBA00022741"/>
    </source>
</evidence>
<feature type="domain" description="ABC transporter" evidence="10">
    <location>
        <begin position="9"/>
        <end position="250"/>
    </location>
</feature>
<dbReference type="InterPro" id="IPR027417">
    <property type="entry name" value="P-loop_NTPase"/>
</dbReference>
<feature type="domain" description="ABC transporter" evidence="10">
    <location>
        <begin position="328"/>
        <end position="560"/>
    </location>
</feature>
<dbReference type="InterPro" id="IPR017871">
    <property type="entry name" value="ABC_transporter-like_CS"/>
</dbReference>
<evidence type="ECO:0000259" key="10">
    <source>
        <dbReference type="PROSITE" id="PS50893"/>
    </source>
</evidence>
<accession>A0A2H3KUI2</accession>
<name>A0A2H3KUI2_9CHLR</name>
<dbReference type="SUPFAM" id="SSF52540">
    <property type="entry name" value="P-loop containing nucleoside triphosphate hydrolases"/>
    <property type="match status" value="2"/>
</dbReference>
<dbReference type="PANTHER" id="PTHR43553">
    <property type="entry name" value="HEAVY METAL TRANSPORTER"/>
    <property type="match status" value="1"/>
</dbReference>
<evidence type="ECO:0000256" key="1">
    <source>
        <dbReference type="ARBA" id="ARBA00004236"/>
    </source>
</evidence>
<comment type="similarity">
    <text evidence="2">Belongs to the ABC transporter superfamily.</text>
</comment>
<sequence>MTMRETPYLELAHLTITYPGRKLPTVANASLTISVGETVLLLGASGSGKSTLALTLNGLIPHALGSITAGCVRVDGLETQTTPIADLTQRVGIVFQDPEAQFVTLKVEDEILFGLENLCVPPEQMDARVTAALTQVGMADYRHRPVDRLSGGQKQRVALAALLAMDPQVLIFDEPTANLDPVGTEDVFALIAAHKAQHNHTIILIEHKLDALMHLVDRVVVLGEQGVILADGPPRSVFFHHADALATHGIWMPQVCLLAQQLATRGVTLQPFPVTLDEAEHVLGGGEQGSGVGGQGSGVEGQRAGGSVREPRRWRPDPRPLALRPLAVEVRNLTFSYGPTPVLNDVSLQVPHGDFLAIVGANGAGKTTLAQHLMGILTPPRHTVLINEHDVSQVAARELARQIGYVFQNPEHQFITDSVFDEVAYGLSVQAIPVHEVAIRATTMLERFGLARYAKANPFTLSHGEKRRLSVATMLAVGQHILILDEPTFGQDQRNADAMMALLQALHREGHTIIIITHDMALVAEHATTVAVMNHGRLLFHGATHDAFAQPDLLSQARLKLPPLAQLAVRLGWHGVLTMEDAIHQCGARPLGVTYR</sequence>
<dbReference type="GO" id="GO:0043190">
    <property type="term" value="C:ATP-binding cassette (ABC) transporter complex"/>
    <property type="evidence" value="ECO:0007669"/>
    <property type="project" value="TreeGrafter"/>
</dbReference>
<dbReference type="Proteomes" id="UP000220922">
    <property type="component" value="Unassembled WGS sequence"/>
</dbReference>
<keyword evidence="4" id="KW-1003">Cell membrane</keyword>
<dbReference type="InterPro" id="IPR003439">
    <property type="entry name" value="ABC_transporter-like_ATP-bd"/>
</dbReference>
<keyword evidence="8" id="KW-0472">Membrane</keyword>
<evidence type="ECO:0000256" key="4">
    <source>
        <dbReference type="ARBA" id="ARBA00022475"/>
    </source>
</evidence>
<dbReference type="CDD" id="cd03225">
    <property type="entry name" value="ABC_cobalt_CbiO_domain1"/>
    <property type="match status" value="2"/>
</dbReference>
<feature type="compositionally biased region" description="Gly residues" evidence="9">
    <location>
        <begin position="283"/>
        <end position="299"/>
    </location>
</feature>
<dbReference type="GO" id="GO:0016887">
    <property type="term" value="F:ATP hydrolysis activity"/>
    <property type="evidence" value="ECO:0007669"/>
    <property type="project" value="InterPro"/>
</dbReference>
<dbReference type="PANTHER" id="PTHR43553:SF19">
    <property type="entry name" value="HMP_THIAMINE IMPORT ATP-BINDING PROTEIN YKOD-RELATED"/>
    <property type="match status" value="1"/>
</dbReference>
<evidence type="ECO:0000256" key="6">
    <source>
        <dbReference type="ARBA" id="ARBA00022840"/>
    </source>
</evidence>
<keyword evidence="7" id="KW-1278">Translocase</keyword>
<dbReference type="SMART" id="SM00382">
    <property type="entry name" value="AAA"/>
    <property type="match status" value="2"/>
</dbReference>
<keyword evidence="12" id="KW-1185">Reference proteome</keyword>
<feature type="region of interest" description="Disordered" evidence="9">
    <location>
        <begin position="283"/>
        <end position="316"/>
    </location>
</feature>
<evidence type="ECO:0000256" key="2">
    <source>
        <dbReference type="ARBA" id="ARBA00005417"/>
    </source>
</evidence>
<dbReference type="InterPro" id="IPR003593">
    <property type="entry name" value="AAA+_ATPase"/>
</dbReference>
<dbReference type="PROSITE" id="PS50893">
    <property type="entry name" value="ABC_TRANSPORTER_2"/>
    <property type="match status" value="2"/>
</dbReference>
<evidence type="ECO:0000256" key="9">
    <source>
        <dbReference type="SAM" id="MobiDB-lite"/>
    </source>
</evidence>
<comment type="caution">
    <text evidence="11">The sequence shown here is derived from an EMBL/GenBank/DDBJ whole genome shotgun (WGS) entry which is preliminary data.</text>
</comment>
<dbReference type="GO" id="GO:0042626">
    <property type="term" value="F:ATPase-coupled transmembrane transporter activity"/>
    <property type="evidence" value="ECO:0007669"/>
    <property type="project" value="TreeGrafter"/>
</dbReference>
<dbReference type="Pfam" id="PF00005">
    <property type="entry name" value="ABC_tran"/>
    <property type="match status" value="2"/>
</dbReference>
<proteinExistence type="inferred from homology"/>
<keyword evidence="6" id="KW-0067">ATP-binding</keyword>